<name>J3NLX3_GAET3</name>
<protein>
    <submittedName>
        <fullName evidence="2 3">Uncharacterized protein</fullName>
    </submittedName>
</protein>
<feature type="region of interest" description="Disordered" evidence="1">
    <location>
        <begin position="477"/>
        <end position="502"/>
    </location>
</feature>
<reference evidence="2" key="3">
    <citation type="submission" date="2010-09" db="EMBL/GenBank/DDBJ databases">
        <title>Annotation of Gaeumannomyces graminis var. tritici R3-111a-1.</title>
        <authorList>
            <consortium name="The Broad Institute Genome Sequencing Platform"/>
            <person name="Ma L.-J."/>
            <person name="Dead R."/>
            <person name="Young S.K."/>
            <person name="Zeng Q."/>
            <person name="Gargeya S."/>
            <person name="Fitzgerald M."/>
            <person name="Haas B."/>
            <person name="Abouelleil A."/>
            <person name="Alvarado L."/>
            <person name="Arachchi H.M."/>
            <person name="Berlin A."/>
            <person name="Brown A."/>
            <person name="Chapman S.B."/>
            <person name="Chen Z."/>
            <person name="Dunbar C."/>
            <person name="Freedman E."/>
            <person name="Gearin G."/>
            <person name="Gellesch M."/>
            <person name="Goldberg J."/>
            <person name="Griggs A."/>
            <person name="Gujja S."/>
            <person name="Heiman D."/>
            <person name="Howarth C."/>
            <person name="Larson L."/>
            <person name="Lui A."/>
            <person name="MacDonald P.J.P."/>
            <person name="Mehta T."/>
            <person name="Montmayeur A."/>
            <person name="Murphy C."/>
            <person name="Neiman D."/>
            <person name="Pearson M."/>
            <person name="Priest M."/>
            <person name="Roberts A."/>
            <person name="Saif S."/>
            <person name="Shea T."/>
            <person name="Shenoy N."/>
            <person name="Sisk P."/>
            <person name="Stolte C."/>
            <person name="Sykes S."/>
            <person name="Yandava C."/>
            <person name="Wortman J."/>
            <person name="Nusbaum C."/>
            <person name="Birren B."/>
        </authorList>
    </citation>
    <scope>NUCLEOTIDE SEQUENCE</scope>
    <source>
        <strain evidence="2">R3-111a-1</strain>
    </source>
</reference>
<feature type="region of interest" description="Disordered" evidence="1">
    <location>
        <begin position="1"/>
        <end position="58"/>
    </location>
</feature>
<evidence type="ECO:0000313" key="3">
    <source>
        <dbReference type="EnsemblFungi" id="EJT82304"/>
    </source>
</evidence>
<reference evidence="3" key="5">
    <citation type="submission" date="2018-04" db="UniProtKB">
        <authorList>
            <consortium name="EnsemblFungi"/>
        </authorList>
    </citation>
    <scope>IDENTIFICATION</scope>
    <source>
        <strain evidence="3">R3-111a-1</strain>
    </source>
</reference>
<dbReference type="RefSeq" id="XP_009218313.1">
    <property type="nucleotide sequence ID" value="XM_009220049.1"/>
</dbReference>
<organism evidence="2">
    <name type="scientific">Gaeumannomyces tritici (strain R3-111a-1)</name>
    <name type="common">Wheat and barley take-all root rot fungus</name>
    <name type="synonym">Gaeumannomyces graminis var. tritici</name>
    <dbReference type="NCBI Taxonomy" id="644352"/>
    <lineage>
        <taxon>Eukaryota</taxon>
        <taxon>Fungi</taxon>
        <taxon>Dikarya</taxon>
        <taxon>Ascomycota</taxon>
        <taxon>Pezizomycotina</taxon>
        <taxon>Sordariomycetes</taxon>
        <taxon>Sordariomycetidae</taxon>
        <taxon>Magnaporthales</taxon>
        <taxon>Magnaporthaceae</taxon>
        <taxon>Gaeumannomyces</taxon>
    </lineage>
</organism>
<evidence type="ECO:0000313" key="2">
    <source>
        <dbReference type="EMBL" id="EJT82304.1"/>
    </source>
</evidence>
<dbReference type="OrthoDB" id="4716584at2759"/>
<dbReference type="STRING" id="644352.J3NLX3"/>
<dbReference type="EMBL" id="GL385395">
    <property type="protein sequence ID" value="EJT82304.1"/>
    <property type="molecule type" value="Genomic_DNA"/>
</dbReference>
<reference evidence="3" key="4">
    <citation type="journal article" date="2015" name="G3 (Bethesda)">
        <title>Genome sequences of three phytopathogenic species of the Magnaporthaceae family of fungi.</title>
        <authorList>
            <person name="Okagaki L.H."/>
            <person name="Nunes C.C."/>
            <person name="Sailsbery J."/>
            <person name="Clay B."/>
            <person name="Brown D."/>
            <person name="John T."/>
            <person name="Oh Y."/>
            <person name="Young N."/>
            <person name="Fitzgerald M."/>
            <person name="Haas B.J."/>
            <person name="Zeng Q."/>
            <person name="Young S."/>
            <person name="Adiconis X."/>
            <person name="Fan L."/>
            <person name="Levin J.Z."/>
            <person name="Mitchell T.K."/>
            <person name="Okubara P.A."/>
            <person name="Farman M.L."/>
            <person name="Kohn L.M."/>
            <person name="Birren B."/>
            <person name="Ma L.-J."/>
            <person name="Dean R.A."/>
        </authorList>
    </citation>
    <scope>NUCLEOTIDE SEQUENCE</scope>
    <source>
        <strain evidence="3">R3-111a-1</strain>
    </source>
</reference>
<gene>
    <name evidence="3" type="primary">20342736</name>
    <name evidence="2" type="ORF">GGTG_02278</name>
</gene>
<proteinExistence type="predicted"/>
<feature type="compositionally biased region" description="Polar residues" evidence="1">
    <location>
        <begin position="1"/>
        <end position="42"/>
    </location>
</feature>
<dbReference type="HOGENOM" id="CLU_011743_0_0_1"/>
<evidence type="ECO:0000256" key="1">
    <source>
        <dbReference type="SAM" id="MobiDB-lite"/>
    </source>
</evidence>
<dbReference type="EnsemblFungi" id="EJT82304">
    <property type="protein sequence ID" value="EJT82304"/>
    <property type="gene ID" value="GGTG_02278"/>
</dbReference>
<dbReference type="GeneID" id="20342736"/>
<dbReference type="VEuPathDB" id="FungiDB:GGTG_02278"/>
<keyword evidence="4" id="KW-1185">Reference proteome</keyword>
<reference evidence="2" key="2">
    <citation type="submission" date="2010-07" db="EMBL/GenBank/DDBJ databases">
        <authorList>
            <consortium name="The Broad Institute Genome Sequencing Platform"/>
            <consortium name="Broad Institute Genome Sequencing Center for Infectious Disease"/>
            <person name="Ma L.-J."/>
            <person name="Dead R."/>
            <person name="Young S."/>
            <person name="Zeng Q."/>
            <person name="Koehrsen M."/>
            <person name="Alvarado L."/>
            <person name="Berlin A."/>
            <person name="Chapman S.B."/>
            <person name="Chen Z."/>
            <person name="Freedman E."/>
            <person name="Gellesch M."/>
            <person name="Goldberg J."/>
            <person name="Griggs A."/>
            <person name="Gujja S."/>
            <person name="Heilman E.R."/>
            <person name="Heiman D."/>
            <person name="Hepburn T."/>
            <person name="Howarth C."/>
            <person name="Jen D."/>
            <person name="Larson L."/>
            <person name="Mehta T."/>
            <person name="Neiman D."/>
            <person name="Pearson M."/>
            <person name="Roberts A."/>
            <person name="Saif S."/>
            <person name="Shea T."/>
            <person name="Shenoy N."/>
            <person name="Sisk P."/>
            <person name="Stolte C."/>
            <person name="Sykes S."/>
            <person name="Walk T."/>
            <person name="White J."/>
            <person name="Yandava C."/>
            <person name="Haas B."/>
            <person name="Nusbaum C."/>
            <person name="Birren B."/>
        </authorList>
    </citation>
    <scope>NUCLEOTIDE SEQUENCE</scope>
    <source>
        <strain evidence="2">R3-111a-1</strain>
    </source>
</reference>
<sequence>MVACVSSTHQVSDHPQAQPTIASTTARRPTPHSSSTVITTRALSPTPPLPPPPLQHRLHRCHSPIVLPIRPRDLGALTSTKPQPTIDDLQSMASPTEGKRRFAPIPIETTFAQYRKPGNLPGPAAELTPDPSPEPSPTFAPAPVLVFEPAAAEAYTTASYDAPRDKRRFAPQLIDSSRRSRRTGDVGPATRPIDKTDITPYHNHIYSVQRTKKRHNKITGLARRESCDEETAEHMYNLAKKEIEKRLQEIALSAFPNSGQRIGGAEHFFAREGSDDGDDASEDADPRGRPQVRLLGAPRPRRDSTDGDISWHVKEAQDAVGRRARSRMDTRELDEMQLDSPPTDTMWLTSSRKETPSPQPFQQRERGPIGETHMPLISQSPLAPIGESTMPLVPSSPPPIKPIGEFVMPFIPSAPPGKAADMPFIPAETGFSRHAPARPFGFGGGFRRPAEPDRNLEALRKRSPPMLGADLTFRKCPSPKHTKLEPEHLWQSEADETNRDPTGQRGLWRGYCFTAESGEALAEIPRMEMISTPSIPSSSATDPFSIAFGTTATSISPPLSEEPGQLEAAQKSPSGTHSAGPLASLHAHKRSGEAKGLHMLMGFEERLRKEKAAVDLEEQIQAEFNDRYVTQVYNYLSLGYPAMARSYDDELSKISRIPLADLQRDDDALMDGVVAVACGGKAKGHIKLTEDDDTKEQDRCPRWKALKLYIHEWASQHPDLETISPLAWGVKERRGSWGI</sequence>
<accession>J3NLX3</accession>
<dbReference type="AlphaFoldDB" id="J3NLX3"/>
<dbReference type="eggNOG" id="ENOG502SHAB">
    <property type="taxonomic scope" value="Eukaryota"/>
</dbReference>
<feature type="region of interest" description="Disordered" evidence="1">
    <location>
        <begin position="75"/>
        <end position="98"/>
    </location>
</feature>
<feature type="region of interest" description="Disordered" evidence="1">
    <location>
        <begin position="270"/>
        <end position="363"/>
    </location>
</feature>
<feature type="compositionally biased region" description="Polar residues" evidence="1">
    <location>
        <begin position="340"/>
        <end position="350"/>
    </location>
</feature>
<feature type="region of interest" description="Disordered" evidence="1">
    <location>
        <begin position="550"/>
        <end position="582"/>
    </location>
</feature>
<reference evidence="4" key="1">
    <citation type="submission" date="2010-07" db="EMBL/GenBank/DDBJ databases">
        <title>The genome sequence of Gaeumannomyces graminis var. tritici strain R3-111a-1.</title>
        <authorList>
            <consortium name="The Broad Institute Genome Sequencing Platform"/>
            <person name="Ma L.-J."/>
            <person name="Dead R."/>
            <person name="Young S."/>
            <person name="Zeng Q."/>
            <person name="Koehrsen M."/>
            <person name="Alvarado L."/>
            <person name="Berlin A."/>
            <person name="Chapman S.B."/>
            <person name="Chen Z."/>
            <person name="Freedman E."/>
            <person name="Gellesch M."/>
            <person name="Goldberg J."/>
            <person name="Griggs A."/>
            <person name="Gujja S."/>
            <person name="Heilman E.R."/>
            <person name="Heiman D."/>
            <person name="Hepburn T."/>
            <person name="Howarth C."/>
            <person name="Jen D."/>
            <person name="Larson L."/>
            <person name="Mehta T."/>
            <person name="Neiman D."/>
            <person name="Pearson M."/>
            <person name="Roberts A."/>
            <person name="Saif S."/>
            <person name="Shea T."/>
            <person name="Shenoy N."/>
            <person name="Sisk P."/>
            <person name="Stolte C."/>
            <person name="Sykes S."/>
            <person name="Walk T."/>
            <person name="White J."/>
            <person name="Yandava C."/>
            <person name="Haas B."/>
            <person name="Nusbaum C."/>
            <person name="Birren B."/>
        </authorList>
    </citation>
    <scope>NUCLEOTIDE SEQUENCE [LARGE SCALE GENOMIC DNA]</scope>
    <source>
        <strain evidence="4">R3-111a-1</strain>
    </source>
</reference>
<feature type="compositionally biased region" description="Pro residues" evidence="1">
    <location>
        <begin position="45"/>
        <end position="54"/>
    </location>
</feature>
<evidence type="ECO:0000313" key="4">
    <source>
        <dbReference type="Proteomes" id="UP000006039"/>
    </source>
</evidence>
<feature type="region of interest" description="Disordered" evidence="1">
    <location>
        <begin position="116"/>
        <end position="136"/>
    </location>
</feature>
<feature type="compositionally biased region" description="Basic and acidic residues" evidence="1">
    <location>
        <begin position="300"/>
        <end position="334"/>
    </location>
</feature>
<dbReference type="Proteomes" id="UP000006039">
    <property type="component" value="Unassembled WGS sequence"/>
</dbReference>
<feature type="region of interest" description="Disordered" evidence="1">
    <location>
        <begin position="168"/>
        <end position="197"/>
    </location>
</feature>